<feature type="region of interest" description="Disordered" evidence="1">
    <location>
        <begin position="499"/>
        <end position="583"/>
    </location>
</feature>
<gene>
    <name evidence="3" type="ORF">CTAYLR_004336</name>
</gene>
<dbReference type="EMBL" id="JAQMWT010000320">
    <property type="protein sequence ID" value="KAJ8604927.1"/>
    <property type="molecule type" value="Genomic_DNA"/>
</dbReference>
<feature type="transmembrane region" description="Helical" evidence="2">
    <location>
        <begin position="105"/>
        <end position="124"/>
    </location>
</feature>
<sequence>MVGLSLAAKCLDGLREAYYGSKTRLQHRKQRASVPLALEIQLDGAVVQLRAGAGDSLYAVAEAFVGEYLNDDFSGANCDRGDRGCMTEVVYHKLLEVADADETCAPVVVVVVVVFVVTLLLLLVRLGMKQRLRVRADEAVRAARKADMRAVIKEQRLRVRAENAARTALKADMQAVIDAQRARVQADDVVRAALKADMTVVIEEQRQRIRELEQHQTRSTTTTIPSTDAVIEEQRQRIRELERHQTMSPSADVEALREQNETLKGQLRQAGLMVVEEVVSYEDAKERLRKATLRVLESDSPAAERELCKWDVFVGCHPRHLEEQLANQAAWHRENSAANALCRRVVAGFVPPEVMARGASKKALRLAGLEPAAVKRVFETPALWLTRAPPTLVARVHVADLRSRYQVSQLTLLELRAVYASLPKDFEADPNGDKSQWRASVETKLRDMVRSSETLPPAKRAPRCFGEPAKWAIEATQADEVPTLIPDHIQLALPFSSSVDREPAAQPPKLVSPPRPSPTNKPATLSTPPKRPALKGMAGILAKVRERRPRDDNAENATPPRGDKGQPVSTPPRKKTPLAPRVP</sequence>
<organism evidence="3 4">
    <name type="scientific">Chrysophaeum taylorii</name>
    <dbReference type="NCBI Taxonomy" id="2483200"/>
    <lineage>
        <taxon>Eukaryota</taxon>
        <taxon>Sar</taxon>
        <taxon>Stramenopiles</taxon>
        <taxon>Ochrophyta</taxon>
        <taxon>Pelagophyceae</taxon>
        <taxon>Pelagomonadales</taxon>
        <taxon>Pelagomonadaceae</taxon>
        <taxon>Chrysophaeum</taxon>
    </lineage>
</organism>
<name>A0AAD7UFR4_9STRA</name>
<keyword evidence="2" id="KW-1133">Transmembrane helix</keyword>
<dbReference type="Proteomes" id="UP001230188">
    <property type="component" value="Unassembled WGS sequence"/>
</dbReference>
<accession>A0AAD7UFR4</accession>
<dbReference type="AlphaFoldDB" id="A0AAD7UFR4"/>
<reference evidence="3" key="1">
    <citation type="submission" date="2023-01" db="EMBL/GenBank/DDBJ databases">
        <title>Metagenome sequencing of chrysophaentin producing Chrysophaeum taylorii.</title>
        <authorList>
            <person name="Davison J."/>
            <person name="Bewley C."/>
        </authorList>
    </citation>
    <scope>NUCLEOTIDE SEQUENCE</scope>
    <source>
        <strain evidence="3">NIES-1699</strain>
    </source>
</reference>
<keyword evidence="4" id="KW-1185">Reference proteome</keyword>
<protein>
    <submittedName>
        <fullName evidence="3">Uncharacterized protein</fullName>
    </submittedName>
</protein>
<comment type="caution">
    <text evidence="3">The sequence shown here is derived from an EMBL/GenBank/DDBJ whole genome shotgun (WGS) entry which is preliminary data.</text>
</comment>
<evidence type="ECO:0000256" key="2">
    <source>
        <dbReference type="SAM" id="Phobius"/>
    </source>
</evidence>
<evidence type="ECO:0000256" key="1">
    <source>
        <dbReference type="SAM" id="MobiDB-lite"/>
    </source>
</evidence>
<feature type="compositionally biased region" description="Pro residues" evidence="1">
    <location>
        <begin position="510"/>
        <end position="519"/>
    </location>
</feature>
<evidence type="ECO:0000313" key="4">
    <source>
        <dbReference type="Proteomes" id="UP001230188"/>
    </source>
</evidence>
<proteinExistence type="predicted"/>
<keyword evidence="2" id="KW-0472">Membrane</keyword>
<keyword evidence="2" id="KW-0812">Transmembrane</keyword>
<evidence type="ECO:0000313" key="3">
    <source>
        <dbReference type="EMBL" id="KAJ8604927.1"/>
    </source>
</evidence>